<dbReference type="Proteomes" id="UP000198324">
    <property type="component" value="Unassembled WGS sequence"/>
</dbReference>
<name>A0A238Y7N9_9BACT</name>
<dbReference type="EMBL" id="FZOC01000001">
    <property type="protein sequence ID" value="SNR67296.1"/>
    <property type="molecule type" value="Genomic_DNA"/>
</dbReference>
<evidence type="ECO:0000313" key="1">
    <source>
        <dbReference type="EMBL" id="SNR67296.1"/>
    </source>
</evidence>
<organism evidence="1 2">
    <name type="scientific">Humidesulfovibrio mexicanus</name>
    <dbReference type="NCBI Taxonomy" id="147047"/>
    <lineage>
        <taxon>Bacteria</taxon>
        <taxon>Pseudomonadati</taxon>
        <taxon>Thermodesulfobacteriota</taxon>
        <taxon>Desulfovibrionia</taxon>
        <taxon>Desulfovibrionales</taxon>
        <taxon>Desulfovibrionaceae</taxon>
        <taxon>Humidesulfovibrio</taxon>
    </lineage>
</organism>
<dbReference type="OrthoDB" id="5460264at2"/>
<reference evidence="1 2" key="1">
    <citation type="submission" date="2017-06" db="EMBL/GenBank/DDBJ databases">
        <authorList>
            <person name="Kim H.J."/>
            <person name="Triplett B.A."/>
        </authorList>
    </citation>
    <scope>NUCLEOTIDE SEQUENCE [LARGE SCALE GENOMIC DNA]</scope>
    <source>
        <strain evidence="1 2">DSM 13116</strain>
    </source>
</reference>
<dbReference type="RefSeq" id="WP_089271865.1">
    <property type="nucleotide sequence ID" value="NZ_FZOC01000001.1"/>
</dbReference>
<gene>
    <name evidence="1" type="ORF">SAMN04488503_0772</name>
</gene>
<sequence length="63" mass="7203">MEVGWHLRLSREDELLFLVKPQLAPNVEDAVFIAGGWTLEWDRADEDKGQVTAVARRKPGNDR</sequence>
<dbReference type="AlphaFoldDB" id="A0A238Y7N9"/>
<evidence type="ECO:0000313" key="2">
    <source>
        <dbReference type="Proteomes" id="UP000198324"/>
    </source>
</evidence>
<protein>
    <submittedName>
        <fullName evidence="1">Uncharacterized protein</fullName>
    </submittedName>
</protein>
<accession>A0A238Y7N9</accession>
<proteinExistence type="predicted"/>
<keyword evidence="2" id="KW-1185">Reference proteome</keyword>